<feature type="domain" description="PSI" evidence="21">
    <location>
        <begin position="26"/>
        <end position="69"/>
    </location>
</feature>
<dbReference type="SUPFAM" id="SSF53300">
    <property type="entry name" value="vWA-like"/>
    <property type="match status" value="1"/>
</dbReference>
<dbReference type="GO" id="GO:0098609">
    <property type="term" value="P:cell-cell adhesion"/>
    <property type="evidence" value="ECO:0007669"/>
    <property type="project" value="TreeGrafter"/>
</dbReference>
<dbReference type="GO" id="GO:0005178">
    <property type="term" value="F:integrin binding"/>
    <property type="evidence" value="ECO:0007669"/>
    <property type="project" value="TreeGrafter"/>
</dbReference>
<dbReference type="SMART" id="SM01242">
    <property type="entry name" value="Integrin_B_tail"/>
    <property type="match status" value="1"/>
</dbReference>
<feature type="disulfide bond" evidence="17">
    <location>
        <begin position="530"/>
        <end position="535"/>
    </location>
</feature>
<evidence type="ECO:0000256" key="13">
    <source>
        <dbReference type="ARBA" id="ARBA00023037"/>
    </source>
</evidence>
<dbReference type="OrthoDB" id="410592at2759"/>
<evidence type="ECO:0000256" key="12">
    <source>
        <dbReference type="ARBA" id="ARBA00022989"/>
    </source>
</evidence>
<dbReference type="FunFam" id="2.10.25.10:FF:000036">
    <property type="entry name" value="Integrin beta"/>
    <property type="match status" value="1"/>
</dbReference>
<dbReference type="InterPro" id="IPR012896">
    <property type="entry name" value="Integrin_bsu_tail"/>
</dbReference>
<evidence type="ECO:0000256" key="15">
    <source>
        <dbReference type="ARBA" id="ARBA00023157"/>
    </source>
</evidence>
<dbReference type="Pfam" id="PF07965">
    <property type="entry name" value="Integrin_B_tail"/>
    <property type="match status" value="1"/>
</dbReference>
<feature type="disulfide bond" evidence="17">
    <location>
        <begin position="493"/>
        <end position="524"/>
    </location>
</feature>
<feature type="disulfide bond" evidence="17">
    <location>
        <begin position="537"/>
        <end position="548"/>
    </location>
</feature>
<evidence type="ECO:0000256" key="8">
    <source>
        <dbReference type="ARBA" id="ARBA00022737"/>
    </source>
</evidence>
<keyword evidence="25" id="KW-1185">Reference proteome</keyword>
<dbReference type="InterPro" id="IPR040622">
    <property type="entry name" value="EGF_integrin_1"/>
</dbReference>
<keyword evidence="8" id="KW-0677">Repeat</keyword>
<comment type="similarity">
    <text evidence="2 18">Belongs to the integrin beta chain family.</text>
</comment>
<feature type="domain" description="Integrin beta subunit VWA" evidence="20">
    <location>
        <begin position="32"/>
        <end position="373"/>
    </location>
</feature>
<proteinExistence type="inferred from homology"/>
<feature type="disulfide bond" evidence="17">
    <location>
        <begin position="209"/>
        <end position="250"/>
    </location>
</feature>
<evidence type="ECO:0000259" key="22">
    <source>
        <dbReference type="SMART" id="SM01241"/>
    </source>
</evidence>
<feature type="disulfide bond" evidence="17">
    <location>
        <begin position="468"/>
        <end position="473"/>
    </location>
</feature>
<sequence length="709" mass="78656">MLLLATFGVICNAQELRVGESQVSNPCHHLETCSACLRTANVCAWCASENFPRTSSRCDVYDRLVATCPNNIVWLKSDLNVTKSDNVRGGDKDQEPIQVQPQVLDITARPNDPITFSLTFRQAENYPVDLYFLLDLSYTMVEQEEAQKNLIALGRDIPPSLENITKNFNLGFGTFVDKFPKMEEAIKAVSQSFDDSEGGMDGLMQALACEKDIAWRERSRRIIVYASNSIFHVAGDGLLGGATKSYDGNCHLNAEQSYNPAEKIYDYPSVSQIASKLRDKSTNIIFAVMPDVVSHYMRLENFLLGSSVGTLESQSGNIIQLIRDNYDVTFDVKMMVTSKACEGRTGVVKRAVDIAAVGLAEKLTINLKIVCDCDCEGPSMEERNSAKCSNGQGTLECGICTCNPGRYGRECECDEAEVSSKQSLTLCRANQNDSLLCTGHGECICGECKCFTLSHDSGRRYSGQYCECDDYSCPRSSDDSSLCGGPGRGRCVCGNCECLNIWSGPACDCSTDNTTCVASNGLECNNQGECECGRCRCSPTSQYMGPTCEECPTCPSRCTEYRDCAQCHGFRTGKYGPEECKEKCPRVIITDELEEEGGRIRKCNFRDTDECLFYFTYEYDESNNVIIKVQRTKDCPKEVNVAMIVGLVVAGVVLIPLLALCIFIFIRNRRDAAEFAEFMREKERAKWESGANPIYKDPQCTFENPTFHQ</sequence>
<feature type="domain" description="Integrin beta subunit cytoplasmic" evidence="22">
    <location>
        <begin position="668"/>
        <end position="709"/>
    </location>
</feature>
<dbReference type="Gene3D" id="2.10.25.10">
    <property type="entry name" value="Laminin"/>
    <property type="match status" value="4"/>
</dbReference>
<keyword evidence="4" id="KW-0245">EGF-like domain</keyword>
<dbReference type="InterPro" id="IPR036349">
    <property type="entry name" value="Integrin_bsu_tail_dom_sf"/>
</dbReference>
<dbReference type="InterPro" id="IPR057243">
    <property type="entry name" value="Integrin_I-EGF_CS"/>
</dbReference>
<comment type="subcellular location">
    <subcellularLocation>
        <location evidence="1 18">Cell membrane</location>
        <topology evidence="1 18">Single-pass type I membrane protein</topology>
    </subcellularLocation>
</comment>
<dbReference type="STRING" id="400727.A0A2T7P821"/>
<dbReference type="Pfam" id="PF23105">
    <property type="entry name" value="EGF_integrin"/>
    <property type="match status" value="1"/>
</dbReference>
<evidence type="ECO:0000256" key="7">
    <source>
        <dbReference type="ARBA" id="ARBA00022729"/>
    </source>
</evidence>
<feature type="disulfide bond" evidence="17">
    <location>
        <begin position="584"/>
        <end position="611"/>
    </location>
</feature>
<feature type="disulfide bond" evidence="17">
    <location>
        <begin position="558"/>
        <end position="567"/>
    </location>
</feature>
<organism evidence="24 25">
    <name type="scientific">Pomacea canaliculata</name>
    <name type="common">Golden apple snail</name>
    <dbReference type="NCBI Taxonomy" id="400727"/>
    <lineage>
        <taxon>Eukaryota</taxon>
        <taxon>Metazoa</taxon>
        <taxon>Spiralia</taxon>
        <taxon>Lophotrochozoa</taxon>
        <taxon>Mollusca</taxon>
        <taxon>Gastropoda</taxon>
        <taxon>Caenogastropoda</taxon>
        <taxon>Architaenioglossa</taxon>
        <taxon>Ampullarioidea</taxon>
        <taxon>Ampullariidae</taxon>
        <taxon>Pomacea</taxon>
    </lineage>
</organism>
<dbReference type="GO" id="GO:0046872">
    <property type="term" value="F:metal ion binding"/>
    <property type="evidence" value="ECO:0007669"/>
    <property type="project" value="UniProtKB-KW"/>
</dbReference>
<evidence type="ECO:0000256" key="19">
    <source>
        <dbReference type="SAM" id="Phobius"/>
    </source>
</evidence>
<dbReference type="Pfam" id="PF08725">
    <property type="entry name" value="Integrin_b_cyt"/>
    <property type="match status" value="1"/>
</dbReference>
<gene>
    <name evidence="24" type="ORF">C0Q70_08829</name>
</gene>
<dbReference type="Gene3D" id="1.20.5.100">
    <property type="entry name" value="Cytochrome c1, transmembrane anchor, C-terminal"/>
    <property type="match status" value="1"/>
</dbReference>
<dbReference type="InterPro" id="IPR015812">
    <property type="entry name" value="Integrin_bsu"/>
</dbReference>
<keyword evidence="15 17" id="KW-1015">Disulfide bond</keyword>
<dbReference type="Gene3D" id="3.40.50.410">
    <property type="entry name" value="von Willebrand factor, type A domain"/>
    <property type="match status" value="2"/>
</dbReference>
<evidence type="ECO:0000256" key="10">
    <source>
        <dbReference type="ARBA" id="ARBA00022842"/>
    </source>
</evidence>
<evidence type="ECO:0000256" key="16">
    <source>
        <dbReference type="ARBA" id="ARBA00023180"/>
    </source>
</evidence>
<evidence type="ECO:0000256" key="1">
    <source>
        <dbReference type="ARBA" id="ARBA00004251"/>
    </source>
</evidence>
<dbReference type="EMBL" id="PZQS01000005">
    <property type="protein sequence ID" value="PVD29575.1"/>
    <property type="molecule type" value="Genomic_DNA"/>
</dbReference>
<dbReference type="InterPro" id="IPR013111">
    <property type="entry name" value="EGF_extracell"/>
</dbReference>
<evidence type="ECO:0000256" key="14">
    <source>
        <dbReference type="ARBA" id="ARBA00023136"/>
    </source>
</evidence>
<evidence type="ECO:0000313" key="25">
    <source>
        <dbReference type="Proteomes" id="UP000245119"/>
    </source>
</evidence>
<dbReference type="InterPro" id="IPR036465">
    <property type="entry name" value="vWFA_dom_sf"/>
</dbReference>
<evidence type="ECO:0000256" key="2">
    <source>
        <dbReference type="ARBA" id="ARBA00007449"/>
    </source>
</evidence>
<evidence type="ECO:0000313" key="24">
    <source>
        <dbReference type="EMBL" id="PVD29575.1"/>
    </source>
</evidence>
<feature type="transmembrane region" description="Helical" evidence="19">
    <location>
        <begin position="641"/>
        <end position="666"/>
    </location>
</feature>
<keyword evidence="10" id="KW-0460">Magnesium</keyword>
<dbReference type="SMART" id="SM01241">
    <property type="entry name" value="Integrin_b_cyt"/>
    <property type="match status" value="1"/>
</dbReference>
<evidence type="ECO:0000259" key="20">
    <source>
        <dbReference type="SMART" id="SM00187"/>
    </source>
</evidence>
<dbReference type="SUPFAM" id="SSF57196">
    <property type="entry name" value="EGF/Laminin"/>
    <property type="match status" value="2"/>
</dbReference>
<dbReference type="Pfam" id="PF18372">
    <property type="entry name" value="I-EGF_1"/>
    <property type="match status" value="1"/>
</dbReference>
<dbReference type="PRINTS" id="PR01186">
    <property type="entry name" value="INTEGRINB"/>
</dbReference>
<feature type="disulfide bond" evidence="17">
    <location>
        <begin position="33"/>
        <end position="43"/>
    </location>
</feature>
<feature type="disulfide bond" evidence="17">
    <location>
        <begin position="532"/>
        <end position="580"/>
    </location>
</feature>
<dbReference type="InterPro" id="IPR057073">
    <property type="entry name" value="EGF_integrin_2"/>
</dbReference>
<evidence type="ECO:0000256" key="6">
    <source>
        <dbReference type="ARBA" id="ARBA00022723"/>
    </source>
</evidence>
<dbReference type="Pfam" id="PF07974">
    <property type="entry name" value="EGF_2"/>
    <property type="match status" value="1"/>
</dbReference>
<evidence type="ECO:0000259" key="23">
    <source>
        <dbReference type="SMART" id="SM01242"/>
    </source>
</evidence>
<feature type="disulfide bond" evidence="17">
    <location>
        <begin position="402"/>
        <end position="411"/>
    </location>
</feature>
<dbReference type="InterPro" id="IPR016201">
    <property type="entry name" value="PSI"/>
</dbReference>
<dbReference type="PANTHER" id="PTHR10082:SF60">
    <property type="entry name" value="INTEGRIN BETA-PS"/>
    <property type="match status" value="1"/>
</dbReference>
<feature type="disulfide bond" evidence="17">
    <location>
        <begin position="388"/>
        <end position="400"/>
    </location>
</feature>
<feature type="disulfide bond" evidence="17">
    <location>
        <begin position="36"/>
        <end position="68"/>
    </location>
</feature>
<comment type="caution">
    <text evidence="24">The sequence shown here is derived from an EMBL/GenBank/DDBJ whole genome shotgun (WGS) entry which is preliminary data.</text>
</comment>
<dbReference type="SUPFAM" id="SSF103575">
    <property type="entry name" value="Plexin repeat"/>
    <property type="match status" value="1"/>
</dbReference>
<keyword evidence="7" id="KW-0732">Signal</keyword>
<dbReference type="PROSITE" id="PS52047">
    <property type="entry name" value="I_EGF_2"/>
    <property type="match status" value="3"/>
</dbReference>
<keyword evidence="13 18" id="KW-0401">Integrin</keyword>
<keyword evidence="9" id="KW-0106">Calcium</keyword>
<feature type="disulfide bond" evidence="17">
    <location>
        <begin position="46"/>
        <end position="58"/>
    </location>
</feature>
<evidence type="ECO:0000256" key="17">
    <source>
        <dbReference type="PIRSR" id="PIRSR002512-1"/>
    </source>
</evidence>
<dbReference type="SMART" id="SM00187">
    <property type="entry name" value="INB"/>
    <property type="match status" value="1"/>
</dbReference>
<feature type="disulfide bond" evidence="17">
    <location>
        <begin position="551"/>
        <end position="554"/>
    </location>
</feature>
<dbReference type="GO" id="GO:0007229">
    <property type="term" value="P:integrin-mediated signaling pathway"/>
    <property type="evidence" value="ECO:0007669"/>
    <property type="project" value="UniProtKB-KW"/>
</dbReference>
<dbReference type="Pfam" id="PF00362">
    <property type="entry name" value="Integrin_beta"/>
    <property type="match status" value="2"/>
</dbReference>
<dbReference type="InterPro" id="IPR014836">
    <property type="entry name" value="Integrin_bsu_cyt_dom"/>
</dbReference>
<feature type="disulfide bond" evidence="17">
    <location>
        <begin position="564"/>
        <end position="635"/>
    </location>
</feature>
<dbReference type="GO" id="GO:0016477">
    <property type="term" value="P:cell migration"/>
    <property type="evidence" value="ECO:0007669"/>
    <property type="project" value="TreeGrafter"/>
</dbReference>
<evidence type="ECO:0000256" key="11">
    <source>
        <dbReference type="ARBA" id="ARBA00022889"/>
    </source>
</evidence>
<dbReference type="SUPFAM" id="SSF69687">
    <property type="entry name" value="Integrin beta tail domain"/>
    <property type="match status" value="1"/>
</dbReference>
<evidence type="ECO:0000259" key="21">
    <source>
        <dbReference type="SMART" id="SM00423"/>
    </source>
</evidence>
<keyword evidence="6" id="KW-0479">Metal-binding</keyword>
<keyword evidence="3" id="KW-1003">Cell membrane</keyword>
<evidence type="ECO:0000256" key="18">
    <source>
        <dbReference type="RuleBase" id="RU000633"/>
    </source>
</evidence>
<dbReference type="GO" id="GO:0033627">
    <property type="term" value="P:cell adhesion mediated by integrin"/>
    <property type="evidence" value="ECO:0007669"/>
    <property type="project" value="TreeGrafter"/>
</dbReference>
<evidence type="ECO:0000256" key="3">
    <source>
        <dbReference type="ARBA" id="ARBA00022475"/>
    </source>
</evidence>
<keyword evidence="14 19" id="KW-0472">Membrane</keyword>
<feature type="disulfide bond" evidence="17">
    <location>
        <begin position="445"/>
        <end position="483"/>
    </location>
</feature>
<feature type="disulfide bond" evidence="17">
    <location>
        <begin position="443"/>
        <end position="448"/>
    </location>
</feature>
<dbReference type="SMART" id="SM00423">
    <property type="entry name" value="PSI"/>
    <property type="match status" value="1"/>
</dbReference>
<dbReference type="Gene3D" id="1.20.5.630">
    <property type="entry name" value="Integrin beta subunit, cytoplasmic domain"/>
    <property type="match status" value="1"/>
</dbReference>
<keyword evidence="5 18" id="KW-0812">Transmembrane</keyword>
<feature type="disulfide bond" evidence="17">
    <location>
        <begin position="491"/>
        <end position="496"/>
    </location>
</feature>
<feature type="disulfide bond" evidence="17">
    <location>
        <begin position="371"/>
        <end position="375"/>
    </location>
</feature>
<feature type="disulfide bond" evidence="17">
    <location>
        <begin position="498"/>
        <end position="507"/>
    </location>
</feature>
<evidence type="ECO:0000256" key="4">
    <source>
        <dbReference type="ARBA" id="ARBA00022536"/>
    </source>
</evidence>
<feature type="disulfide bond" evidence="17">
    <location>
        <begin position="450"/>
        <end position="466"/>
    </location>
</feature>
<accession>A0A2T7P821</accession>
<feature type="disulfide bond" evidence="17">
    <location>
        <begin position="509"/>
        <end position="516"/>
    </location>
</feature>
<dbReference type="AlphaFoldDB" id="A0A2T7P821"/>
<dbReference type="PROSITE" id="PS00243">
    <property type="entry name" value="I_EGF_1"/>
    <property type="match status" value="2"/>
</dbReference>
<dbReference type="GO" id="GO:0009986">
    <property type="term" value="C:cell surface"/>
    <property type="evidence" value="ECO:0007669"/>
    <property type="project" value="TreeGrafter"/>
</dbReference>
<dbReference type="Proteomes" id="UP000245119">
    <property type="component" value="Linkage Group LG5"/>
</dbReference>
<reference evidence="24 25" key="1">
    <citation type="submission" date="2018-04" db="EMBL/GenBank/DDBJ databases">
        <title>The genome of golden apple snail Pomacea canaliculata provides insight into stress tolerance and invasive adaptation.</title>
        <authorList>
            <person name="Liu C."/>
            <person name="Liu B."/>
            <person name="Ren Y."/>
            <person name="Zhang Y."/>
            <person name="Wang H."/>
            <person name="Li S."/>
            <person name="Jiang F."/>
            <person name="Yin L."/>
            <person name="Zhang G."/>
            <person name="Qian W."/>
            <person name="Fan W."/>
        </authorList>
    </citation>
    <scope>NUCLEOTIDE SEQUENCE [LARGE SCALE GENOMIC DNA]</scope>
    <source>
        <strain evidence="24">SZHN2017</strain>
        <tissue evidence="24">Muscle</tissue>
    </source>
</reference>
<feature type="domain" description="Integrin beta subunit tail" evidence="23">
    <location>
        <begin position="558"/>
        <end position="640"/>
    </location>
</feature>
<name>A0A2T7P821_POMCA</name>
<dbReference type="GO" id="GO:0007160">
    <property type="term" value="P:cell-matrix adhesion"/>
    <property type="evidence" value="ECO:0007669"/>
    <property type="project" value="TreeGrafter"/>
</dbReference>
<feature type="disulfide bond" evidence="17">
    <location>
        <begin position="413"/>
        <end position="427"/>
    </location>
</feature>
<dbReference type="FunFam" id="2.10.25.10:FF:000075">
    <property type="entry name" value="Integrin beta"/>
    <property type="match status" value="1"/>
</dbReference>
<keyword evidence="12 19" id="KW-1133">Transmembrane helix</keyword>
<dbReference type="PIRSF" id="PIRSF002512">
    <property type="entry name" value="Integrin_B"/>
    <property type="match status" value="1"/>
</dbReference>
<keyword evidence="16" id="KW-0325">Glycoprotein</keyword>
<feature type="disulfide bond" evidence="17">
    <location>
        <begin position="397"/>
        <end position="437"/>
    </location>
</feature>
<dbReference type="PANTHER" id="PTHR10082">
    <property type="entry name" value="INTEGRIN BETA SUBUNIT"/>
    <property type="match status" value="1"/>
</dbReference>
<protein>
    <recommendedName>
        <fullName evidence="18">Integrin beta</fullName>
    </recommendedName>
</protein>
<evidence type="ECO:0000256" key="9">
    <source>
        <dbReference type="ARBA" id="ARBA00022837"/>
    </source>
</evidence>
<dbReference type="GO" id="GO:0005925">
    <property type="term" value="C:focal adhesion"/>
    <property type="evidence" value="ECO:0007669"/>
    <property type="project" value="TreeGrafter"/>
</dbReference>
<dbReference type="Gene3D" id="4.10.1240.30">
    <property type="match status" value="1"/>
</dbReference>
<keyword evidence="11 18" id="KW-0130">Cell adhesion</keyword>
<dbReference type="GO" id="GO:0008305">
    <property type="term" value="C:integrin complex"/>
    <property type="evidence" value="ECO:0007669"/>
    <property type="project" value="TreeGrafter"/>
</dbReference>
<dbReference type="InterPro" id="IPR002369">
    <property type="entry name" value="Integrin_bsu_VWA"/>
</dbReference>
<evidence type="ECO:0000256" key="5">
    <source>
        <dbReference type="ARBA" id="ARBA00022692"/>
    </source>
</evidence>